<keyword evidence="4 5" id="KW-0648">Protein biosynthesis</keyword>
<dbReference type="GO" id="GO:0005737">
    <property type="term" value="C:cytoplasm"/>
    <property type="evidence" value="ECO:0007669"/>
    <property type="project" value="TreeGrafter"/>
</dbReference>
<dbReference type="PROSITE" id="PS50405">
    <property type="entry name" value="GST_CTER"/>
    <property type="match status" value="1"/>
</dbReference>
<dbReference type="InterPro" id="IPR004045">
    <property type="entry name" value="Glutathione_S-Trfase_N"/>
</dbReference>
<dbReference type="PANTHER" id="PTHR43986">
    <property type="entry name" value="ELONGATION FACTOR 1-GAMMA"/>
    <property type="match status" value="1"/>
</dbReference>
<evidence type="ECO:0000256" key="2">
    <source>
        <dbReference type="ARBA" id="ARBA00011237"/>
    </source>
</evidence>
<accession>A0A6P4Y6R9</accession>
<feature type="domain" description="GST C-terminal" evidence="9">
    <location>
        <begin position="88"/>
        <end position="221"/>
    </location>
</feature>
<dbReference type="FunFam" id="3.30.70.1010:FF:000001">
    <property type="entry name" value="Elongation factor 1-gamma 1"/>
    <property type="match status" value="1"/>
</dbReference>
<evidence type="ECO:0000259" key="9">
    <source>
        <dbReference type="PROSITE" id="PS50405"/>
    </source>
</evidence>
<dbReference type="Proteomes" id="UP000515135">
    <property type="component" value="Unplaced"/>
</dbReference>
<dbReference type="Pfam" id="PF00647">
    <property type="entry name" value="EF1G"/>
    <property type="match status" value="1"/>
</dbReference>
<gene>
    <name evidence="11" type="primary">LOC109470270</name>
</gene>
<dbReference type="SFLD" id="SFLDG00358">
    <property type="entry name" value="Main_(cytGST)"/>
    <property type="match status" value="1"/>
</dbReference>
<dbReference type="InterPro" id="IPR050802">
    <property type="entry name" value="EF-GSTs"/>
</dbReference>
<evidence type="ECO:0000313" key="10">
    <source>
        <dbReference type="Proteomes" id="UP000515135"/>
    </source>
</evidence>
<dbReference type="InterPro" id="IPR001662">
    <property type="entry name" value="EF1B_G_C"/>
</dbReference>
<dbReference type="PROSITE" id="PS50040">
    <property type="entry name" value="EF1G_C"/>
    <property type="match status" value="1"/>
</dbReference>
<dbReference type="CDD" id="cd03044">
    <property type="entry name" value="GST_N_EF1Bgamma"/>
    <property type="match status" value="1"/>
</dbReference>
<evidence type="ECO:0000259" key="7">
    <source>
        <dbReference type="PROSITE" id="PS50040"/>
    </source>
</evidence>
<evidence type="ECO:0000256" key="3">
    <source>
        <dbReference type="ARBA" id="ARBA00022768"/>
    </source>
</evidence>
<evidence type="ECO:0000256" key="5">
    <source>
        <dbReference type="PROSITE-ProRule" id="PRU00519"/>
    </source>
</evidence>
<dbReference type="SUPFAM" id="SSF47616">
    <property type="entry name" value="GST C-terminal domain-like"/>
    <property type="match status" value="1"/>
</dbReference>
<evidence type="ECO:0000256" key="4">
    <source>
        <dbReference type="ARBA" id="ARBA00022917"/>
    </source>
</evidence>
<dbReference type="PANTHER" id="PTHR43986:SF1">
    <property type="entry name" value="ELONGATION FACTOR 1-GAMMA"/>
    <property type="match status" value="1"/>
</dbReference>
<dbReference type="SMART" id="SM01183">
    <property type="entry name" value="EF1G"/>
    <property type="match status" value="1"/>
</dbReference>
<dbReference type="GO" id="GO:0005634">
    <property type="term" value="C:nucleus"/>
    <property type="evidence" value="ECO:0007669"/>
    <property type="project" value="TreeGrafter"/>
</dbReference>
<evidence type="ECO:0000256" key="1">
    <source>
        <dbReference type="ARBA" id="ARBA00003468"/>
    </source>
</evidence>
<dbReference type="FunFam" id="3.40.30.10:FF:000088">
    <property type="entry name" value="Elongation factor 1-gamma"/>
    <property type="match status" value="1"/>
</dbReference>
<dbReference type="Gene3D" id="3.30.70.1010">
    <property type="entry name" value="Translation elongation factor EF1B, gamma chain, conserved domain"/>
    <property type="match status" value="1"/>
</dbReference>
<feature type="domain" description="GST N-terminal" evidence="8">
    <location>
        <begin position="2"/>
        <end position="87"/>
    </location>
</feature>
<dbReference type="GeneID" id="109470270"/>
<organism evidence="10 11">
    <name type="scientific">Branchiostoma belcheri</name>
    <name type="common">Amphioxus</name>
    <dbReference type="NCBI Taxonomy" id="7741"/>
    <lineage>
        <taxon>Eukaryota</taxon>
        <taxon>Metazoa</taxon>
        <taxon>Chordata</taxon>
        <taxon>Cephalochordata</taxon>
        <taxon>Leptocardii</taxon>
        <taxon>Amphioxiformes</taxon>
        <taxon>Branchiostomatidae</taxon>
        <taxon>Branchiostoma</taxon>
    </lineage>
</organism>
<dbReference type="SFLD" id="SFLDS00019">
    <property type="entry name" value="Glutathione_Transferase_(cytos"/>
    <property type="match status" value="1"/>
</dbReference>
<dbReference type="GO" id="GO:0003746">
    <property type="term" value="F:translation elongation factor activity"/>
    <property type="evidence" value="ECO:0007669"/>
    <property type="project" value="UniProtKB-UniRule"/>
</dbReference>
<reference evidence="11" key="1">
    <citation type="submission" date="2025-08" db="UniProtKB">
        <authorList>
            <consortium name="RefSeq"/>
        </authorList>
    </citation>
    <scope>IDENTIFICATION</scope>
    <source>
        <tissue evidence="11">Gonad</tissue>
    </source>
</reference>
<comment type="subunit">
    <text evidence="2">EF-1 is composed of four subunits: alpha, beta, delta, and gamma.</text>
</comment>
<dbReference type="FunFam" id="1.20.1050.10:FF:000021">
    <property type="entry name" value="Elongation factor 1-gamma"/>
    <property type="match status" value="1"/>
</dbReference>
<feature type="compositionally biased region" description="Basic and acidic residues" evidence="6">
    <location>
        <begin position="227"/>
        <end position="255"/>
    </location>
</feature>
<comment type="function">
    <text evidence="1">Probably plays a role in anchoring the complex to other cellular components.</text>
</comment>
<dbReference type="InterPro" id="IPR036249">
    <property type="entry name" value="Thioredoxin-like_sf"/>
</dbReference>
<keyword evidence="10" id="KW-1185">Reference proteome</keyword>
<dbReference type="Gene3D" id="1.20.1050.10">
    <property type="match status" value="1"/>
</dbReference>
<dbReference type="InterPro" id="IPR036282">
    <property type="entry name" value="Glutathione-S-Trfase_C_sf"/>
</dbReference>
<dbReference type="SUPFAM" id="SSF52833">
    <property type="entry name" value="Thioredoxin-like"/>
    <property type="match status" value="1"/>
</dbReference>
<evidence type="ECO:0000259" key="8">
    <source>
        <dbReference type="PROSITE" id="PS50404"/>
    </source>
</evidence>
<protein>
    <submittedName>
        <fullName evidence="11">Elongation factor 1-gamma-like</fullName>
    </submittedName>
</protein>
<dbReference type="Pfam" id="PF00043">
    <property type="entry name" value="GST_C"/>
    <property type="match status" value="1"/>
</dbReference>
<feature type="domain" description="EF-1-gamma C-terminal" evidence="7">
    <location>
        <begin position="269"/>
        <end position="431"/>
    </location>
</feature>
<dbReference type="InterPro" id="IPR004046">
    <property type="entry name" value="GST_C"/>
</dbReference>
<name>A0A6P4Y6R9_BRABE</name>
<dbReference type="OrthoDB" id="249703at2759"/>
<dbReference type="InterPro" id="IPR036433">
    <property type="entry name" value="EF1B_G_C_sf"/>
</dbReference>
<proteinExistence type="predicted"/>
<keyword evidence="3 5" id="KW-0251">Elongation factor</keyword>
<dbReference type="KEGG" id="bbel:109470270"/>
<dbReference type="PROSITE" id="PS50404">
    <property type="entry name" value="GST_NTER"/>
    <property type="match status" value="1"/>
</dbReference>
<dbReference type="AlphaFoldDB" id="A0A6P4Y6R9"/>
<dbReference type="InterPro" id="IPR040079">
    <property type="entry name" value="Glutathione_S-Trfase"/>
</dbReference>
<evidence type="ECO:0000313" key="11">
    <source>
        <dbReference type="RefSeq" id="XP_019624710.1"/>
    </source>
</evidence>
<dbReference type="SUPFAM" id="SSF89942">
    <property type="entry name" value="eEF1-gamma domain"/>
    <property type="match status" value="1"/>
</dbReference>
<dbReference type="RefSeq" id="XP_019624710.1">
    <property type="nucleotide sequence ID" value="XM_019769151.1"/>
</dbReference>
<dbReference type="Gene3D" id="3.40.30.10">
    <property type="entry name" value="Glutaredoxin"/>
    <property type="match status" value="1"/>
</dbReference>
<sequence length="431" mass="49354">MASGTLYTYPGNFRAYKAQVAAQYSGAQLNVVSDPPAFKLGETNKTPEFLKKFPVGKVPAFEGKDGTCLFESNAIAYYLGNDQLRGTSPKSAALVQQWVNFADSEILPAACTWVYPTLGIMQYNKGNTDQAKEAIKKVLTVLNEYLKTRTFLVDERVSLADISVACNLLLPYQQVLEPAFRQPFVNVNRWFLTCVNQPQFKAVFGVVKLCDKMAQFDAKKFAELAPKKDKGGKKEKQPQQPKQEKKKEKKQKEEKEVDEADDVPKQPKAVDPFAALSKSAFNMDEFKRTYSNKDTLTEALPYFWEHFDKEGYSLWYSEYLYQSDLNMIFMTCNLVGGMFQRLEKLKKNAFANVCIFGEDKNNQIAGVWLMRGQELVFPLSADWQIDYESYSWRKLDPDSEETKLLVREFWSEEGDFKIMGSRKFNQGKCFK</sequence>
<dbReference type="InterPro" id="IPR010987">
    <property type="entry name" value="Glutathione-S-Trfase_C-like"/>
</dbReference>
<feature type="region of interest" description="Disordered" evidence="6">
    <location>
        <begin position="227"/>
        <end position="266"/>
    </location>
</feature>
<evidence type="ECO:0000256" key="6">
    <source>
        <dbReference type="SAM" id="MobiDB-lite"/>
    </source>
</evidence>
<dbReference type="Pfam" id="PF02798">
    <property type="entry name" value="GST_N"/>
    <property type="match status" value="1"/>
</dbReference>
<dbReference type="CDD" id="cd03181">
    <property type="entry name" value="GST_C_EF1Bgamma_like"/>
    <property type="match status" value="1"/>
</dbReference>